<evidence type="ECO:0000313" key="3">
    <source>
        <dbReference type="EMBL" id="CAF1257497.1"/>
    </source>
</evidence>
<dbReference type="EMBL" id="CAJNOH010001873">
    <property type="protein sequence ID" value="CAF1257497.1"/>
    <property type="molecule type" value="Genomic_DNA"/>
</dbReference>
<keyword evidence="5" id="KW-1185">Reference proteome</keyword>
<feature type="chain" id="PRO_5035607895" evidence="2">
    <location>
        <begin position="28"/>
        <end position="153"/>
    </location>
</feature>
<dbReference type="Proteomes" id="UP000663854">
    <property type="component" value="Unassembled WGS sequence"/>
</dbReference>
<evidence type="ECO:0000313" key="4">
    <source>
        <dbReference type="EMBL" id="CAF1537879.1"/>
    </source>
</evidence>
<organism evidence="4 5">
    <name type="scientific">Rotaria sordida</name>
    <dbReference type="NCBI Taxonomy" id="392033"/>
    <lineage>
        <taxon>Eukaryota</taxon>
        <taxon>Metazoa</taxon>
        <taxon>Spiralia</taxon>
        <taxon>Gnathifera</taxon>
        <taxon>Rotifera</taxon>
        <taxon>Eurotatoria</taxon>
        <taxon>Bdelloidea</taxon>
        <taxon>Philodinida</taxon>
        <taxon>Philodinidae</taxon>
        <taxon>Rotaria</taxon>
    </lineage>
</organism>
<accession>A0A815W1U1</accession>
<feature type="signal peptide" evidence="2">
    <location>
        <begin position="1"/>
        <end position="27"/>
    </location>
</feature>
<reference evidence="4" key="1">
    <citation type="submission" date="2021-02" db="EMBL/GenBank/DDBJ databases">
        <authorList>
            <person name="Nowell W R."/>
        </authorList>
    </citation>
    <scope>NUCLEOTIDE SEQUENCE</scope>
</reference>
<sequence length="153" mass="17795">MAYVDLTERCLLVFIIFFVYIYQNAQSESTGNNNADRSKKHLEELEETNEQLREKELEKTFSSLKANQFLTHDKCMQRMKCPANRKEECSEECKAGNTEEEIEEHTELTKDEHRSAFSKTPKQKYSPNINPKKRSSKSKHSSSHSQSTIKADL</sequence>
<feature type="compositionally biased region" description="Polar residues" evidence="1">
    <location>
        <begin position="117"/>
        <end position="129"/>
    </location>
</feature>
<keyword evidence="2" id="KW-0732">Signal</keyword>
<evidence type="ECO:0000313" key="5">
    <source>
        <dbReference type="Proteomes" id="UP000663870"/>
    </source>
</evidence>
<comment type="caution">
    <text evidence="4">The sequence shown here is derived from an EMBL/GenBank/DDBJ whole genome shotgun (WGS) entry which is preliminary data.</text>
</comment>
<dbReference type="Proteomes" id="UP000663870">
    <property type="component" value="Unassembled WGS sequence"/>
</dbReference>
<dbReference type="AlphaFoldDB" id="A0A815W1U1"/>
<feature type="compositionally biased region" description="Basic residues" evidence="1">
    <location>
        <begin position="131"/>
        <end position="142"/>
    </location>
</feature>
<proteinExistence type="predicted"/>
<evidence type="ECO:0000256" key="2">
    <source>
        <dbReference type="SAM" id="SignalP"/>
    </source>
</evidence>
<feature type="region of interest" description="Disordered" evidence="1">
    <location>
        <begin position="83"/>
        <end position="153"/>
    </location>
</feature>
<name>A0A815W1U1_9BILA</name>
<feature type="compositionally biased region" description="Basic and acidic residues" evidence="1">
    <location>
        <begin position="84"/>
        <end position="94"/>
    </location>
</feature>
<protein>
    <submittedName>
        <fullName evidence="4">Uncharacterized protein</fullName>
    </submittedName>
</protein>
<dbReference type="EMBL" id="CAJNOL010002934">
    <property type="protein sequence ID" value="CAF1537879.1"/>
    <property type="molecule type" value="Genomic_DNA"/>
</dbReference>
<evidence type="ECO:0000256" key="1">
    <source>
        <dbReference type="SAM" id="MobiDB-lite"/>
    </source>
</evidence>
<gene>
    <name evidence="4" type="ORF">JXQ802_LOCUS42730</name>
    <name evidence="3" type="ORF">PYM288_LOCUS27700</name>
</gene>
<feature type="compositionally biased region" description="Basic and acidic residues" evidence="1">
    <location>
        <begin position="105"/>
        <end position="115"/>
    </location>
</feature>